<protein>
    <recommendedName>
        <fullName evidence="3">DNA-directed DNA polymerase</fullName>
    </recommendedName>
</protein>
<dbReference type="EMBL" id="KQ980109">
    <property type="protein sequence ID" value="KYN17598.1"/>
    <property type="molecule type" value="Genomic_DNA"/>
</dbReference>
<dbReference type="InterPro" id="IPR043502">
    <property type="entry name" value="DNA/RNA_pol_sf"/>
</dbReference>
<organism evidence="1 2">
    <name type="scientific">Trachymyrmex cornetzi</name>
    <dbReference type="NCBI Taxonomy" id="471704"/>
    <lineage>
        <taxon>Eukaryota</taxon>
        <taxon>Metazoa</taxon>
        <taxon>Ecdysozoa</taxon>
        <taxon>Arthropoda</taxon>
        <taxon>Hexapoda</taxon>
        <taxon>Insecta</taxon>
        <taxon>Pterygota</taxon>
        <taxon>Neoptera</taxon>
        <taxon>Endopterygota</taxon>
        <taxon>Hymenoptera</taxon>
        <taxon>Apocrita</taxon>
        <taxon>Aculeata</taxon>
        <taxon>Formicoidea</taxon>
        <taxon>Formicidae</taxon>
        <taxon>Myrmicinae</taxon>
        <taxon>Trachymyrmex</taxon>
    </lineage>
</organism>
<evidence type="ECO:0008006" key="3">
    <source>
        <dbReference type="Google" id="ProtNLM"/>
    </source>
</evidence>
<feature type="non-terminal residue" evidence="1">
    <location>
        <position position="1"/>
    </location>
</feature>
<dbReference type="Proteomes" id="UP000078492">
    <property type="component" value="Unassembled WGS sequence"/>
</dbReference>
<dbReference type="GO" id="GO:0071897">
    <property type="term" value="P:DNA biosynthetic process"/>
    <property type="evidence" value="ECO:0007669"/>
    <property type="project" value="UniProtKB-ARBA"/>
</dbReference>
<accession>A0A151J4N4</accession>
<dbReference type="PANTHER" id="PTHR31511:SF12">
    <property type="entry name" value="RHO TERMINATION FACTOR N-TERMINAL DOMAIN-CONTAINING PROTEIN"/>
    <property type="match status" value="1"/>
</dbReference>
<evidence type="ECO:0000313" key="1">
    <source>
        <dbReference type="EMBL" id="KYN17598.1"/>
    </source>
</evidence>
<evidence type="ECO:0000313" key="2">
    <source>
        <dbReference type="Proteomes" id="UP000078492"/>
    </source>
</evidence>
<sequence length="720" mass="83863">NSNYIEPRRFLEDAREIVLGQVRDAVERHGSAKVNTAFNGEFATNDEPAIKSINTENIEIYRCTDIREWYERHVIEPTLTSLEEFQERDSGWALSRILNLTINVNKLNPMCAGCHVEVPREIVTKRAVISVRTTDNACFAWSVVAALHPAEEHVHRESSYPHYTTVLNFTNIEFPMILKDIQKFEQLNDICLHYFSTSEKVELHAIDCGKINDCAIRLPSEDDKWLECNNHYNKERIPFIVYADLECVLQKTEPDKEDASYTYQRHKVCSVGYYVRCSYDNSLSSYHFRRDENCISEFFNLSMKDFDLLTRKVFENFRESCVASYGLDPAHYYTLLGFTWDAMLKHTHIRFELLTDIDMVMFIERGISGGLSQCSSRYAQANNKYMRSYDSSRPSSYLTYYDVNNLYGWAMCQLLPYAEFRWVKDVANFDVSAIAPDSPTGYILEVDLEYSEHLHDKHIKLNTNFRTHAKNDFEKNLYKLMNNAVFGKTMENVRNHVDVKLLIKWDGRYGAEAMMAKPNFHSRSVFAENLIAVELRKLEVKFNKPIYVFDTSDYPADNAYGMSLANKKVPGLMKDENHGMIMTEFVGLRAKMYALKVDGKKDTKKAKGVKNNVVARMITFDDYTRCLNDEIEMTRRQSCIRSKLHEVYTISETKIALSPYDDKRYVIPNTTETLPWGHWRIWPCNICIDIFVILLCSIIIILHVMYVFYVYISITILCFM</sequence>
<reference evidence="1 2" key="1">
    <citation type="submission" date="2015-09" db="EMBL/GenBank/DDBJ databases">
        <title>Trachymyrmex cornetzi WGS genome.</title>
        <authorList>
            <person name="Nygaard S."/>
            <person name="Hu H."/>
            <person name="Boomsma J."/>
            <person name="Zhang G."/>
        </authorList>
    </citation>
    <scope>NUCLEOTIDE SEQUENCE [LARGE SCALE GENOMIC DNA]</scope>
    <source>
        <strain evidence="1">Tcor2-1</strain>
        <tissue evidence="1">Whole body</tissue>
    </source>
</reference>
<keyword evidence="2" id="KW-1185">Reference proteome</keyword>
<dbReference type="STRING" id="471704.A0A151J4N4"/>
<proteinExistence type="predicted"/>
<dbReference type="AlphaFoldDB" id="A0A151J4N4"/>
<gene>
    <name evidence="1" type="ORF">ALC57_10113</name>
</gene>
<dbReference type="PANTHER" id="PTHR31511">
    <property type="entry name" value="PROTEIN CBG23764"/>
    <property type="match status" value="1"/>
</dbReference>
<dbReference type="SUPFAM" id="SSF56672">
    <property type="entry name" value="DNA/RNA polymerases"/>
    <property type="match status" value="1"/>
</dbReference>
<name>A0A151J4N4_9HYME</name>